<name>A0A4Q1UI50_9LACO</name>
<dbReference type="SUPFAM" id="SSF51569">
    <property type="entry name" value="Aldolase"/>
    <property type="match status" value="1"/>
</dbReference>
<dbReference type="Proteomes" id="UP001164790">
    <property type="component" value="Chromosome"/>
</dbReference>
<gene>
    <name evidence="1" type="ORF">BVJ53_00225</name>
    <name evidence="2" type="ORF">OFW50_13005</name>
</gene>
<evidence type="ECO:0000313" key="2">
    <source>
        <dbReference type="EMBL" id="UYN56365.1"/>
    </source>
</evidence>
<dbReference type="Proteomes" id="UP000290475">
    <property type="component" value="Unassembled WGS sequence"/>
</dbReference>
<dbReference type="Pfam" id="PF01791">
    <property type="entry name" value="DeoC"/>
    <property type="match status" value="1"/>
</dbReference>
<dbReference type="InterPro" id="IPR050456">
    <property type="entry name" value="DeoC/FbaB_aldolase"/>
</dbReference>
<proteinExistence type="predicted"/>
<evidence type="ECO:0000313" key="3">
    <source>
        <dbReference type="Proteomes" id="UP000290475"/>
    </source>
</evidence>
<reference evidence="1 3" key="1">
    <citation type="submission" date="2017-01" db="EMBL/GenBank/DDBJ databases">
        <title>Lactobacillus chiayiensis sp. nov., a lactic acid bacterium isolated from compost.</title>
        <authorList>
            <person name="Huang C.-H."/>
        </authorList>
    </citation>
    <scope>NUCLEOTIDE SEQUENCE [LARGE SCALE GENOMIC DNA]</scope>
    <source>
        <strain evidence="3">chh01</strain>
        <strain evidence="1">Chh01</strain>
    </source>
</reference>
<organism evidence="1 3">
    <name type="scientific">Lacticaseibacillus chiayiensis</name>
    <dbReference type="NCBI Taxonomy" id="2100821"/>
    <lineage>
        <taxon>Bacteria</taxon>
        <taxon>Bacillati</taxon>
        <taxon>Bacillota</taxon>
        <taxon>Bacilli</taxon>
        <taxon>Lactobacillales</taxon>
        <taxon>Lactobacillaceae</taxon>
        <taxon>Lacticaseibacillus</taxon>
    </lineage>
</organism>
<dbReference type="SMART" id="SM01133">
    <property type="entry name" value="DeoC"/>
    <property type="match status" value="1"/>
</dbReference>
<dbReference type="RefSeq" id="WP_129300618.1">
    <property type="nucleotide sequence ID" value="NZ_CP107523.1"/>
</dbReference>
<dbReference type="Gene3D" id="3.20.20.70">
    <property type="entry name" value="Aldolase class I"/>
    <property type="match status" value="1"/>
</dbReference>
<keyword evidence="4" id="KW-1185">Reference proteome</keyword>
<dbReference type="AlphaFoldDB" id="A0A4Q1UI50"/>
<dbReference type="InterPro" id="IPR002915">
    <property type="entry name" value="DeoC/FbaB/LacD_aldolase"/>
</dbReference>
<dbReference type="InterPro" id="IPR041720">
    <property type="entry name" value="FbaB-like"/>
</dbReference>
<dbReference type="GO" id="GO:0004332">
    <property type="term" value="F:fructose-bisphosphate aldolase activity"/>
    <property type="evidence" value="ECO:0007669"/>
    <property type="project" value="InterPro"/>
</dbReference>
<reference evidence="2" key="2">
    <citation type="submission" date="2022-10" db="EMBL/GenBank/DDBJ databases">
        <title>Comparative genomic analysis and in-vitro probiotic properties of the potential probiotic L. chiayiensis AACE 3.</title>
        <authorList>
            <person name="Kang X."/>
        </authorList>
    </citation>
    <scope>NUCLEOTIDE SEQUENCE</scope>
    <source>
        <strain evidence="2">AACE 3</strain>
    </source>
</reference>
<dbReference type="EMBL" id="CP107523">
    <property type="protein sequence ID" value="UYN56365.1"/>
    <property type="molecule type" value="Genomic_DNA"/>
</dbReference>
<dbReference type="InterPro" id="IPR013785">
    <property type="entry name" value="Aldolase_TIM"/>
</dbReference>
<evidence type="ECO:0000313" key="1">
    <source>
        <dbReference type="EMBL" id="RXT30678.1"/>
    </source>
</evidence>
<dbReference type="EMBL" id="MSSM01000001">
    <property type="protein sequence ID" value="RXT30678.1"/>
    <property type="molecule type" value="Genomic_DNA"/>
</dbReference>
<protein>
    <submittedName>
        <fullName evidence="1">Phospho-2-dehydro-3-deoxyheptonate aldolase</fullName>
    </submittedName>
</protein>
<dbReference type="PANTHER" id="PTHR47916:SF1">
    <property type="entry name" value="3-HYDROXY-5-PHOSPHONOOXYPENTANE-2,4-DIONE THIOLASE"/>
    <property type="match status" value="1"/>
</dbReference>
<evidence type="ECO:0000313" key="4">
    <source>
        <dbReference type="Proteomes" id="UP001164790"/>
    </source>
</evidence>
<accession>A0A4Q1UI50</accession>
<dbReference type="PIRSF" id="PIRSF038992">
    <property type="entry name" value="Aldolase_Ia"/>
    <property type="match status" value="1"/>
</dbReference>
<sequence>MSKLRRMNQIFASDGRAVVAALDGFVFSMRTAGIDETTTQVSQLVDAGLDAALVTYGQAQTYERELAHVTTVLRVDASADIYDSSVPDTHLFFDIKDALRIGASGVVCMTFPGTAVREATSNKMLVKLAHQSAKWGMPVIAETLPFGYPVTSSKSNDPRYIATAARLSTELGADIIKTRFTGAEADALIINNTSRPVLALGGPKTDTLTYFKFVQHCMQTGARGVAVGRNITQSRNPIGTVAALNALVHNNANADEAFAIYKKYERNSVKEG</sequence>
<dbReference type="PANTHER" id="PTHR47916">
    <property type="entry name" value="FRUCTOSE-BISPHOSPHATE ALDOLASE CLASS 1"/>
    <property type="match status" value="1"/>
</dbReference>